<sequence length="76" mass="8341">MLQTIVVWMADRAPDAKRRTPDEAELLASVRRRVAPAVGIEIGYTSATDAMRRYDELLAQRSPAPAADLPAQASFD</sequence>
<evidence type="ECO:0000313" key="2">
    <source>
        <dbReference type="Proteomes" id="UP000054911"/>
    </source>
</evidence>
<evidence type="ECO:0000313" key="1">
    <source>
        <dbReference type="EMBL" id="SAK73568.1"/>
    </source>
</evidence>
<protein>
    <submittedName>
        <fullName evidence="1">Uncharacterized protein</fullName>
    </submittedName>
</protein>
<proteinExistence type="predicted"/>
<reference evidence="1" key="1">
    <citation type="submission" date="2016-01" db="EMBL/GenBank/DDBJ databases">
        <authorList>
            <person name="Peeters C."/>
        </authorList>
    </citation>
    <scope>NUCLEOTIDE SEQUENCE [LARGE SCALE GENOMIC DNA]</scope>
    <source>
        <strain evidence="1">LMG 29323</strain>
    </source>
</reference>
<organism evidence="1 2">
    <name type="scientific">Caballeronia pedi</name>
    <dbReference type="NCBI Taxonomy" id="1777141"/>
    <lineage>
        <taxon>Bacteria</taxon>
        <taxon>Pseudomonadati</taxon>
        <taxon>Pseudomonadota</taxon>
        <taxon>Betaproteobacteria</taxon>
        <taxon>Burkholderiales</taxon>
        <taxon>Burkholderiaceae</taxon>
        <taxon>Caballeronia</taxon>
    </lineage>
</organism>
<dbReference type="AlphaFoldDB" id="A0A158BTY2"/>
<keyword evidence="2" id="KW-1185">Reference proteome</keyword>
<dbReference type="EMBL" id="FCOE02000013">
    <property type="protein sequence ID" value="SAK73568.1"/>
    <property type="molecule type" value="Genomic_DNA"/>
</dbReference>
<dbReference type="STRING" id="1777141.AWB80_04120"/>
<name>A0A158BTY2_9BURK</name>
<accession>A0A158BTY2</accession>
<comment type="caution">
    <text evidence="1">The sequence shown here is derived from an EMBL/GenBank/DDBJ whole genome shotgun (WGS) entry which is preliminary data.</text>
</comment>
<dbReference type="RefSeq" id="WP_061176521.1">
    <property type="nucleotide sequence ID" value="NZ_FCOE02000013.1"/>
</dbReference>
<dbReference type="Proteomes" id="UP000054911">
    <property type="component" value="Unassembled WGS sequence"/>
</dbReference>
<gene>
    <name evidence="1" type="ORF">AWB80_04120</name>
</gene>